<evidence type="ECO:0000313" key="2">
    <source>
        <dbReference type="EMBL" id="KAK8036701.1"/>
    </source>
</evidence>
<keyword evidence="3" id="KW-1185">Reference proteome</keyword>
<organism evidence="2 3">
    <name type="scientific">Apiospora rasikravindrae</name>
    <dbReference type="NCBI Taxonomy" id="990691"/>
    <lineage>
        <taxon>Eukaryota</taxon>
        <taxon>Fungi</taxon>
        <taxon>Dikarya</taxon>
        <taxon>Ascomycota</taxon>
        <taxon>Pezizomycotina</taxon>
        <taxon>Sordariomycetes</taxon>
        <taxon>Xylariomycetidae</taxon>
        <taxon>Amphisphaeriales</taxon>
        <taxon>Apiosporaceae</taxon>
        <taxon>Apiospora</taxon>
    </lineage>
</organism>
<reference evidence="2 3" key="1">
    <citation type="submission" date="2023-01" db="EMBL/GenBank/DDBJ databases">
        <title>Analysis of 21 Apiospora genomes using comparative genomics revels a genus with tremendous synthesis potential of carbohydrate active enzymes and secondary metabolites.</title>
        <authorList>
            <person name="Sorensen T."/>
        </authorList>
    </citation>
    <scope>NUCLEOTIDE SEQUENCE [LARGE SCALE GENOMIC DNA]</scope>
    <source>
        <strain evidence="2 3">CBS 33761</strain>
    </source>
</reference>
<evidence type="ECO:0000256" key="1">
    <source>
        <dbReference type="SAM" id="MobiDB-lite"/>
    </source>
</evidence>
<comment type="caution">
    <text evidence="2">The sequence shown here is derived from an EMBL/GenBank/DDBJ whole genome shotgun (WGS) entry which is preliminary data.</text>
</comment>
<gene>
    <name evidence="2" type="ORF">PG993_008684</name>
</gene>
<dbReference type="EMBL" id="JAQQWK010000007">
    <property type="protein sequence ID" value="KAK8036701.1"/>
    <property type="molecule type" value="Genomic_DNA"/>
</dbReference>
<accession>A0ABR1SQV9</accession>
<name>A0ABR1SQV9_9PEZI</name>
<proteinExistence type="predicted"/>
<sequence length="150" mass="16845">MGIGLPPPFCIARVVGWDNPLETQLQFSALRIAAPSHQRRLALGLLPTRPRTVLPRSGHWHRPHERLLRHAWDRVVHELGLEVARTAARHRTTPRRQLAVSLHHHLGVQAAAPIVVPVISCVLAFQVQDGQHDEKGKDHNAYDDADARLE</sequence>
<evidence type="ECO:0000313" key="3">
    <source>
        <dbReference type="Proteomes" id="UP001444661"/>
    </source>
</evidence>
<protein>
    <submittedName>
        <fullName evidence="2">Uncharacterized protein</fullName>
    </submittedName>
</protein>
<dbReference type="Proteomes" id="UP001444661">
    <property type="component" value="Unassembled WGS sequence"/>
</dbReference>
<feature type="region of interest" description="Disordered" evidence="1">
    <location>
        <begin position="130"/>
        <end position="150"/>
    </location>
</feature>